<evidence type="ECO:0000313" key="2">
    <source>
        <dbReference type="Proteomes" id="UP001066276"/>
    </source>
</evidence>
<name>A0AAV7SGC4_PLEWA</name>
<gene>
    <name evidence="1" type="ORF">NDU88_003574</name>
</gene>
<accession>A0AAV7SGC4</accession>
<dbReference type="AlphaFoldDB" id="A0AAV7SGC4"/>
<evidence type="ECO:0000313" key="1">
    <source>
        <dbReference type="EMBL" id="KAJ1163111.1"/>
    </source>
</evidence>
<dbReference type="EMBL" id="JANPWB010000008">
    <property type="protein sequence ID" value="KAJ1163111.1"/>
    <property type="molecule type" value="Genomic_DNA"/>
</dbReference>
<dbReference type="Proteomes" id="UP001066276">
    <property type="component" value="Chromosome 4_2"/>
</dbReference>
<reference evidence="1" key="1">
    <citation type="journal article" date="2022" name="bioRxiv">
        <title>Sequencing and chromosome-scale assembly of the giantPleurodeles waltlgenome.</title>
        <authorList>
            <person name="Brown T."/>
            <person name="Elewa A."/>
            <person name="Iarovenko S."/>
            <person name="Subramanian E."/>
            <person name="Araus A.J."/>
            <person name="Petzold A."/>
            <person name="Susuki M."/>
            <person name="Suzuki K.-i.T."/>
            <person name="Hayashi T."/>
            <person name="Toyoda A."/>
            <person name="Oliveira C."/>
            <person name="Osipova E."/>
            <person name="Leigh N.D."/>
            <person name="Simon A."/>
            <person name="Yun M.H."/>
        </authorList>
    </citation>
    <scope>NUCLEOTIDE SEQUENCE</scope>
    <source>
        <strain evidence="1">20211129_DDA</strain>
        <tissue evidence="1">Liver</tissue>
    </source>
</reference>
<organism evidence="1 2">
    <name type="scientific">Pleurodeles waltl</name>
    <name type="common">Iberian ribbed newt</name>
    <dbReference type="NCBI Taxonomy" id="8319"/>
    <lineage>
        <taxon>Eukaryota</taxon>
        <taxon>Metazoa</taxon>
        <taxon>Chordata</taxon>
        <taxon>Craniata</taxon>
        <taxon>Vertebrata</taxon>
        <taxon>Euteleostomi</taxon>
        <taxon>Amphibia</taxon>
        <taxon>Batrachia</taxon>
        <taxon>Caudata</taxon>
        <taxon>Salamandroidea</taxon>
        <taxon>Salamandridae</taxon>
        <taxon>Pleurodelinae</taxon>
        <taxon>Pleurodeles</taxon>
    </lineage>
</organism>
<keyword evidence="2" id="KW-1185">Reference proteome</keyword>
<proteinExistence type="predicted"/>
<sequence length="74" mass="8477">MPEYIVHGDEGSTVHMGFVYALLFPDKLCVVDCVQMHFFLTLEDAWTWLHAKGLVGDSAQTQDPGDWLKPRRQK</sequence>
<comment type="caution">
    <text evidence="1">The sequence shown here is derived from an EMBL/GenBank/DDBJ whole genome shotgun (WGS) entry which is preliminary data.</text>
</comment>
<protein>
    <submittedName>
        <fullName evidence="1">Uncharacterized protein</fullName>
    </submittedName>
</protein>